<dbReference type="InterPro" id="IPR029526">
    <property type="entry name" value="PGBD"/>
</dbReference>
<reference evidence="3" key="3">
    <citation type="submission" date="2025-09" db="UniProtKB">
        <authorList>
            <consortium name="Ensembl"/>
        </authorList>
    </citation>
    <scope>IDENTIFICATION</scope>
</reference>
<reference evidence="3" key="1">
    <citation type="submission" date="2020-06" db="EMBL/GenBank/DDBJ databases">
        <authorList>
            <consortium name="Wellcome Sanger Institute Data Sharing"/>
        </authorList>
    </citation>
    <scope>NUCLEOTIDE SEQUENCE [LARGE SCALE GENOMIC DNA]</scope>
</reference>
<dbReference type="PANTHER" id="PTHR46599">
    <property type="entry name" value="PIGGYBAC TRANSPOSABLE ELEMENT-DERIVED PROTEIN 4"/>
    <property type="match status" value="1"/>
</dbReference>
<organism evidence="3 4">
    <name type="scientific">Gouania willdenowi</name>
    <name type="common">Blunt-snouted clingfish</name>
    <name type="synonym">Lepadogaster willdenowi</name>
    <dbReference type="NCBI Taxonomy" id="441366"/>
    <lineage>
        <taxon>Eukaryota</taxon>
        <taxon>Metazoa</taxon>
        <taxon>Chordata</taxon>
        <taxon>Craniata</taxon>
        <taxon>Vertebrata</taxon>
        <taxon>Euteleostomi</taxon>
        <taxon>Actinopterygii</taxon>
        <taxon>Neopterygii</taxon>
        <taxon>Teleostei</taxon>
        <taxon>Neoteleostei</taxon>
        <taxon>Acanthomorphata</taxon>
        <taxon>Ovalentaria</taxon>
        <taxon>Blenniimorphae</taxon>
        <taxon>Blenniiformes</taxon>
        <taxon>Gobiesocoidei</taxon>
        <taxon>Gobiesocidae</taxon>
        <taxon>Gobiesocinae</taxon>
        <taxon>Gouania</taxon>
    </lineage>
</organism>
<feature type="domain" description="PiggyBac transposable element-derived protein" evidence="2">
    <location>
        <begin position="151"/>
        <end position="518"/>
    </location>
</feature>
<feature type="region of interest" description="Disordered" evidence="1">
    <location>
        <begin position="26"/>
        <end position="139"/>
    </location>
</feature>
<dbReference type="Pfam" id="PF13843">
    <property type="entry name" value="DDE_Tnp_1_7"/>
    <property type="match status" value="1"/>
</dbReference>
<feature type="compositionally biased region" description="Basic and acidic residues" evidence="1">
    <location>
        <begin position="111"/>
        <end position="120"/>
    </location>
</feature>
<accession>A0A8C5G921</accession>
<evidence type="ECO:0000259" key="2">
    <source>
        <dbReference type="Pfam" id="PF13843"/>
    </source>
</evidence>
<dbReference type="Proteomes" id="UP000694680">
    <property type="component" value="Chromosome 7"/>
</dbReference>
<evidence type="ECO:0000313" key="3">
    <source>
        <dbReference type="Ensembl" id="ENSGWIP00000023673.1"/>
    </source>
</evidence>
<feature type="compositionally biased region" description="Pro residues" evidence="1">
    <location>
        <begin position="63"/>
        <end position="73"/>
    </location>
</feature>
<dbReference type="Ensembl" id="ENSGWIT00000025922.1">
    <property type="protein sequence ID" value="ENSGWIP00000023673.1"/>
    <property type="gene ID" value="ENSGWIG00000012620.1"/>
</dbReference>
<dbReference type="RefSeq" id="XP_028309118.1">
    <property type="nucleotide sequence ID" value="XM_028453317.1"/>
</dbReference>
<dbReference type="AlphaFoldDB" id="A0A8C5G921"/>
<name>A0A8C5G921_GOUWI</name>
<evidence type="ECO:0000256" key="1">
    <source>
        <dbReference type="SAM" id="MobiDB-lite"/>
    </source>
</evidence>
<proteinExistence type="predicted"/>
<dbReference type="OrthoDB" id="118105at2759"/>
<keyword evidence="4" id="KW-1185">Reference proteome</keyword>
<evidence type="ECO:0000313" key="4">
    <source>
        <dbReference type="Proteomes" id="UP000694680"/>
    </source>
</evidence>
<dbReference type="PANTHER" id="PTHR46599:SF3">
    <property type="entry name" value="PIGGYBAC TRANSPOSABLE ELEMENT-DERIVED PROTEIN 4"/>
    <property type="match status" value="1"/>
</dbReference>
<protein>
    <submittedName>
        <fullName evidence="3">PiggyBac transposable element-derived protein 4-like</fullName>
    </submittedName>
</protein>
<dbReference type="GeneID" id="114467196"/>
<gene>
    <name evidence="3" type="primary">LOC114467196</name>
</gene>
<sequence length="624" mass="71916">MDKRRKLTTEQTLELIFTDESTNIIVIDSSSEESDLCLSEETEIESDDDEHSDEDEDESFLMAPPPQPGPSKPPSDDADDDEEVWPPKRPRCSKTQRIPLTPGLRKTASNRGEDRWRNRDEEDTPPHPPPFHPTRTPGPVLDPSRDWTVLQLFELFFSNNVVNTIVKNTNLNAARRLHAGSKYKWKTMTVQDFYSFLSIIIYTGLVACYERSDYWRRAFPYSFPFPGNTMTRARFEAILWSLHLSDPNEDEQNESRRNTSAFDRLFKIKPLYVDMVTACQAFFHPFQNVSIEERTVSSKARISLKQSHKPTKLGYKLYVLVDSASGYTWNFSVYSGRKTGLPSGHRLSYSSVMDLMSFSQLGRGYTLYLDNFFTSPALFTELSKEHIGCCGKIMKHLKGFPKTTENDLPKNAQRGDVRWMRKNNLLFVKWMDQREVVTCSSVHTVYSGHSVPRRTKVQGQWTTTHIPAPDPVLDYNKHMGGADPSDALVGYYSVLHKTMKWYKTFFYHFLNIAIVNSHIIYKQLVEMNGGEVKQLTQKQFREELCKSLQGFGNEQQTAESPSPSSTCMPLYYGDNGTKARRYCKNCADAGIMRVKTPIYCRKCQVSLCLTTKRNCFQQWHDFHF</sequence>
<reference evidence="3" key="2">
    <citation type="submission" date="2025-08" db="UniProtKB">
        <authorList>
            <consortium name="Ensembl"/>
        </authorList>
    </citation>
    <scope>IDENTIFICATION</scope>
</reference>
<feature type="compositionally biased region" description="Acidic residues" evidence="1">
    <location>
        <begin position="30"/>
        <end position="59"/>
    </location>
</feature>